<keyword evidence="1" id="KW-0560">Oxidoreductase</keyword>
<evidence type="ECO:0000313" key="3">
    <source>
        <dbReference type="EMBL" id="MFC0548005.1"/>
    </source>
</evidence>
<dbReference type="EMBL" id="JBHLUD010000015">
    <property type="protein sequence ID" value="MFC0548005.1"/>
    <property type="molecule type" value="Genomic_DNA"/>
</dbReference>
<dbReference type="Gene3D" id="2.30.110.10">
    <property type="entry name" value="Electron Transport, Fmn-binding Protein, Chain A"/>
    <property type="match status" value="1"/>
</dbReference>
<name>A0ABV6N611_9PSEU</name>
<evidence type="ECO:0000259" key="2">
    <source>
        <dbReference type="Pfam" id="PF01243"/>
    </source>
</evidence>
<dbReference type="InterPro" id="IPR012349">
    <property type="entry name" value="Split_barrel_FMN-bd"/>
</dbReference>
<keyword evidence="4" id="KW-1185">Reference proteome</keyword>
<organism evidence="3 4">
    <name type="scientific">Kutzneria chonburiensis</name>
    <dbReference type="NCBI Taxonomy" id="1483604"/>
    <lineage>
        <taxon>Bacteria</taxon>
        <taxon>Bacillati</taxon>
        <taxon>Actinomycetota</taxon>
        <taxon>Actinomycetes</taxon>
        <taxon>Pseudonocardiales</taxon>
        <taxon>Pseudonocardiaceae</taxon>
        <taxon>Kutzneria</taxon>
    </lineage>
</organism>
<dbReference type="Proteomes" id="UP001589810">
    <property type="component" value="Unassembled WGS sequence"/>
</dbReference>
<evidence type="ECO:0000256" key="1">
    <source>
        <dbReference type="ARBA" id="ARBA00023002"/>
    </source>
</evidence>
<dbReference type="SUPFAM" id="SSF50475">
    <property type="entry name" value="FMN-binding split barrel"/>
    <property type="match status" value="1"/>
</dbReference>
<dbReference type="InterPro" id="IPR019967">
    <property type="entry name" value="F420-dep_enz_PPOX_Rv0121"/>
</dbReference>
<comment type="caution">
    <text evidence="3">The sequence shown here is derived from an EMBL/GenBank/DDBJ whole genome shotgun (WGS) entry which is preliminary data.</text>
</comment>
<gene>
    <name evidence="3" type="ORF">ACFFH7_41315</name>
</gene>
<dbReference type="Pfam" id="PF01243">
    <property type="entry name" value="PNPOx_N"/>
    <property type="match status" value="1"/>
</dbReference>
<sequence>MSLARFAQARVARLATADREGRPHLVPVTFAVHEDVVVIAVDHKPKTTTNLRRLRNIAENEQVSLLVDHYDEDWRQLWWVRVDGIARILSGDGQIEPIGWLRAKYEQYRDRPPQGPVIEIRVRKVVDWHG</sequence>
<protein>
    <submittedName>
        <fullName evidence="3">TIGR03668 family PPOX class F420-dependent oxidoreductase</fullName>
    </submittedName>
</protein>
<dbReference type="InterPro" id="IPR011576">
    <property type="entry name" value="Pyridox_Oxase_N"/>
</dbReference>
<proteinExistence type="predicted"/>
<evidence type="ECO:0000313" key="4">
    <source>
        <dbReference type="Proteomes" id="UP001589810"/>
    </source>
</evidence>
<dbReference type="RefSeq" id="WP_273938151.1">
    <property type="nucleotide sequence ID" value="NZ_CP097263.1"/>
</dbReference>
<feature type="domain" description="Pyridoxamine 5'-phosphate oxidase N-terminal" evidence="2">
    <location>
        <begin position="6"/>
        <end position="128"/>
    </location>
</feature>
<dbReference type="InterPro" id="IPR052019">
    <property type="entry name" value="F420H2_bilvrd_red/Heme_oxyg"/>
</dbReference>
<accession>A0ABV6N611</accession>
<dbReference type="NCBIfam" id="TIGR03668">
    <property type="entry name" value="Rv0121_F420"/>
    <property type="match status" value="1"/>
</dbReference>
<dbReference type="PANTHER" id="PTHR35176">
    <property type="entry name" value="HEME OXYGENASE HI_0854-RELATED"/>
    <property type="match status" value="1"/>
</dbReference>
<reference evidence="3 4" key="1">
    <citation type="submission" date="2024-09" db="EMBL/GenBank/DDBJ databases">
        <authorList>
            <person name="Sun Q."/>
            <person name="Mori K."/>
        </authorList>
    </citation>
    <scope>NUCLEOTIDE SEQUENCE [LARGE SCALE GENOMIC DNA]</scope>
    <source>
        <strain evidence="3 4">TBRC 1432</strain>
    </source>
</reference>
<dbReference type="PANTHER" id="PTHR35176:SF2">
    <property type="entry name" value="F420H(2)-DEPENDENT REDUCTASE RV1155"/>
    <property type="match status" value="1"/>
</dbReference>